<keyword evidence="3" id="KW-1185">Reference proteome</keyword>
<dbReference type="AlphaFoldDB" id="A0A6D2KRH4"/>
<proteinExistence type="predicted"/>
<sequence length="193" mass="21257">METNAQVSPILCLQNRTHSHHCLETVSSVLPPLKNTCTSYGSSRHYSSLHTPEARIGHDRNLTVTHNLGNFGGVGLLLTIVTGLFGINVDGISGAKDYSQAFALFSAILFFSGLVLVVAALLYLGLKEPEADENVENRKLELDEMVKKFQREAESHAQVCQKVPQNLERTAKAAEKYVNLYSLVRPDKFGLCL</sequence>
<dbReference type="Proteomes" id="UP000467841">
    <property type="component" value="Unassembled WGS sequence"/>
</dbReference>
<feature type="transmembrane region" description="Helical" evidence="1">
    <location>
        <begin position="68"/>
        <end position="89"/>
    </location>
</feature>
<dbReference type="EMBL" id="CACVBM020001607">
    <property type="protein sequence ID" value="CAA7055852.1"/>
    <property type="molecule type" value="Genomic_DNA"/>
</dbReference>
<evidence type="ECO:0000313" key="3">
    <source>
        <dbReference type="Proteomes" id="UP000467841"/>
    </source>
</evidence>
<keyword evidence="1" id="KW-0472">Membrane</keyword>
<comment type="caution">
    <text evidence="2">The sequence shown here is derived from an EMBL/GenBank/DDBJ whole genome shotgun (WGS) entry which is preliminary data.</text>
</comment>
<name>A0A6D2KRH4_9BRAS</name>
<keyword evidence="1" id="KW-1133">Transmembrane helix</keyword>
<keyword evidence="1" id="KW-0812">Transmembrane</keyword>
<dbReference type="PANTHER" id="PTHR46950">
    <property type="entry name" value="MAGNESIUM TRANSPORTER CORA-LIKE FAMILY PROTEIN"/>
    <property type="match status" value="1"/>
</dbReference>
<gene>
    <name evidence="2" type="ORF">MERR_LOCUS43088</name>
</gene>
<dbReference type="PANTHER" id="PTHR46950:SF3">
    <property type="entry name" value="MAGNESIUM TRANSPORTER CORA-LIKE FAMILY PROTEIN"/>
    <property type="match status" value="1"/>
</dbReference>
<feature type="transmembrane region" description="Helical" evidence="1">
    <location>
        <begin position="101"/>
        <end position="126"/>
    </location>
</feature>
<evidence type="ECO:0000256" key="1">
    <source>
        <dbReference type="SAM" id="Phobius"/>
    </source>
</evidence>
<reference evidence="2" key="1">
    <citation type="submission" date="2020-01" db="EMBL/GenBank/DDBJ databases">
        <authorList>
            <person name="Mishra B."/>
        </authorList>
    </citation>
    <scope>NUCLEOTIDE SEQUENCE [LARGE SCALE GENOMIC DNA]</scope>
</reference>
<organism evidence="2 3">
    <name type="scientific">Microthlaspi erraticum</name>
    <dbReference type="NCBI Taxonomy" id="1685480"/>
    <lineage>
        <taxon>Eukaryota</taxon>
        <taxon>Viridiplantae</taxon>
        <taxon>Streptophyta</taxon>
        <taxon>Embryophyta</taxon>
        <taxon>Tracheophyta</taxon>
        <taxon>Spermatophyta</taxon>
        <taxon>Magnoliopsida</taxon>
        <taxon>eudicotyledons</taxon>
        <taxon>Gunneridae</taxon>
        <taxon>Pentapetalae</taxon>
        <taxon>rosids</taxon>
        <taxon>malvids</taxon>
        <taxon>Brassicales</taxon>
        <taxon>Brassicaceae</taxon>
        <taxon>Coluteocarpeae</taxon>
        <taxon>Microthlaspi</taxon>
    </lineage>
</organism>
<evidence type="ECO:0000313" key="2">
    <source>
        <dbReference type="EMBL" id="CAA7055852.1"/>
    </source>
</evidence>
<protein>
    <submittedName>
        <fullName evidence="2">Uncharacterized protein</fullName>
    </submittedName>
</protein>
<accession>A0A6D2KRH4</accession>